<dbReference type="Proteomes" id="UP000504607">
    <property type="component" value="Unplaced"/>
</dbReference>
<evidence type="ECO:0000256" key="1">
    <source>
        <dbReference type="SAM" id="Coils"/>
    </source>
</evidence>
<feature type="compositionally biased region" description="Polar residues" evidence="2">
    <location>
        <begin position="125"/>
        <end position="141"/>
    </location>
</feature>
<protein>
    <submittedName>
        <fullName evidence="4">Uncharacterized protein LOC105035795 isoform X1</fullName>
    </submittedName>
</protein>
<keyword evidence="1" id="KW-0175">Coiled coil</keyword>
<dbReference type="PANTHER" id="PTHR33701">
    <property type="entry name" value="TRANSMEMBRANE PROTEIN"/>
    <property type="match status" value="1"/>
</dbReference>
<evidence type="ECO:0000256" key="2">
    <source>
        <dbReference type="SAM" id="MobiDB-lite"/>
    </source>
</evidence>
<dbReference type="FunCoup" id="A0A6J0PET7">
    <property type="interactions" value="3199"/>
</dbReference>
<evidence type="ECO:0000313" key="3">
    <source>
        <dbReference type="Proteomes" id="UP000504607"/>
    </source>
</evidence>
<feature type="region of interest" description="Disordered" evidence="2">
    <location>
        <begin position="431"/>
        <end position="463"/>
    </location>
</feature>
<dbReference type="InParanoid" id="A0A6J0PET7"/>
<sequence length="651" mass="71650">MGDSTAMTIEFLRARLLSERSISRTAKERADQLAKRVMELEEQLRIVTIQRKNAEKAAEEVLAILEAQGIGDFSELTDSSSDQDEVPGGLKGSDDTFKEDETSTASKVEQSEVEDALSGSELEVSPSQVGSISWKGRSSSPDSHEKQKAKQIRQRQRWCSFISTAGSSPKYHLGKSCRKIKQKEMGSAAQDDKDKHILNDAREKTAVTWSYINHDQPHSRYVIENMSPDSSIPFLLNDKNEDTDAIGSGRGEGMEKALEQQAQLIGQYQAEENAQTEWERKYNENKYVTLAQPFQVDFPQFSSGAAFVSFGFSESGNQLHVTEHSVEPKDKNTEHVDAKPYYNEEAKPRAENLSTIKELKAEILSNVRILQISDNTNLEKASGSQEATTAVFSDGFVKTELIRAPSGINAHICRDDFLGQQCDEVVVRETARPSKGSTFTSARDKQKQELKYDKSNSDSSSNPNLLPLGHAILNVHSSGSACTAISSSKISKWGSSDFQNPSDMRLSLAPSSNSGGVLEALRHAKALLRQEFSKSPLSGQGTLVSVVPTDSNSWGHISGDALKIPIGSAGLFRLPTDSYPYAHFGGHEIHGSRLRLAAISPYVRYVSSMNSVQYPFTSHREFRSGVSLNNQTFHLYHLGTGVPASSVFDLP</sequence>
<keyword evidence="3" id="KW-1185">Reference proteome</keyword>
<dbReference type="PANTHER" id="PTHR33701:SF3">
    <property type="entry name" value="TRANSCRIPTIONAL REGULATOR ATRX"/>
    <property type="match status" value="1"/>
</dbReference>
<accession>A0A6J0PET7</accession>
<dbReference type="OrthoDB" id="1939754at2759"/>
<gene>
    <name evidence="4" type="primary">LOC105035795</name>
</gene>
<feature type="region of interest" description="Disordered" evidence="2">
    <location>
        <begin position="75"/>
        <end position="153"/>
    </location>
</feature>
<proteinExistence type="predicted"/>
<reference evidence="4" key="1">
    <citation type="submission" date="2025-08" db="UniProtKB">
        <authorList>
            <consortium name="RefSeq"/>
        </authorList>
    </citation>
    <scope>IDENTIFICATION</scope>
</reference>
<feature type="compositionally biased region" description="Basic and acidic residues" evidence="2">
    <location>
        <begin position="92"/>
        <end position="101"/>
    </location>
</feature>
<evidence type="ECO:0000313" key="4">
    <source>
        <dbReference type="RefSeq" id="XP_019703001.1"/>
    </source>
</evidence>
<feature type="compositionally biased region" description="Basic and acidic residues" evidence="2">
    <location>
        <begin position="442"/>
        <end position="456"/>
    </location>
</feature>
<dbReference type="AlphaFoldDB" id="A0A6J0PET7"/>
<feature type="coiled-coil region" evidence="1">
    <location>
        <begin position="23"/>
        <end position="57"/>
    </location>
</feature>
<dbReference type="RefSeq" id="XP_019703001.1">
    <property type="nucleotide sequence ID" value="XM_019847442.1"/>
</dbReference>
<organism evidence="3 4">
    <name type="scientific">Elaeis guineensis var. tenera</name>
    <name type="common">Oil palm</name>
    <dbReference type="NCBI Taxonomy" id="51953"/>
    <lineage>
        <taxon>Eukaryota</taxon>
        <taxon>Viridiplantae</taxon>
        <taxon>Streptophyta</taxon>
        <taxon>Embryophyta</taxon>
        <taxon>Tracheophyta</taxon>
        <taxon>Spermatophyta</taxon>
        <taxon>Magnoliopsida</taxon>
        <taxon>Liliopsida</taxon>
        <taxon>Arecaceae</taxon>
        <taxon>Arecoideae</taxon>
        <taxon>Cocoseae</taxon>
        <taxon>Elaeidinae</taxon>
        <taxon>Elaeis</taxon>
    </lineage>
</organism>
<name>A0A6J0PET7_ELAGV</name>